<proteinExistence type="predicted"/>
<protein>
    <submittedName>
        <fullName evidence="1">Uncharacterized protein</fullName>
    </submittedName>
</protein>
<organism evidence="1 2">
    <name type="scientific">Stegodyphus mimosarum</name>
    <name type="common">African social velvet spider</name>
    <dbReference type="NCBI Taxonomy" id="407821"/>
    <lineage>
        <taxon>Eukaryota</taxon>
        <taxon>Metazoa</taxon>
        <taxon>Ecdysozoa</taxon>
        <taxon>Arthropoda</taxon>
        <taxon>Chelicerata</taxon>
        <taxon>Arachnida</taxon>
        <taxon>Araneae</taxon>
        <taxon>Araneomorphae</taxon>
        <taxon>Entelegynae</taxon>
        <taxon>Eresoidea</taxon>
        <taxon>Eresidae</taxon>
        <taxon>Stegodyphus</taxon>
    </lineage>
</organism>
<gene>
    <name evidence="1" type="ORF">X975_08457</name>
</gene>
<keyword evidence="2" id="KW-1185">Reference proteome</keyword>
<evidence type="ECO:0000313" key="1">
    <source>
        <dbReference type="EMBL" id="KFM59542.1"/>
    </source>
</evidence>
<evidence type="ECO:0000313" key="2">
    <source>
        <dbReference type="Proteomes" id="UP000054359"/>
    </source>
</evidence>
<reference evidence="1 2" key="1">
    <citation type="submission" date="2013-11" db="EMBL/GenBank/DDBJ databases">
        <title>Genome sequencing of Stegodyphus mimosarum.</title>
        <authorList>
            <person name="Bechsgaard J."/>
        </authorList>
    </citation>
    <scope>NUCLEOTIDE SEQUENCE [LARGE SCALE GENOMIC DNA]</scope>
</reference>
<dbReference type="EMBL" id="KK113185">
    <property type="protein sequence ID" value="KFM59542.1"/>
    <property type="molecule type" value="Genomic_DNA"/>
</dbReference>
<dbReference type="Proteomes" id="UP000054359">
    <property type="component" value="Unassembled WGS sequence"/>
</dbReference>
<name>A0A087T353_STEMI</name>
<sequence length="36" mass="3999">MNCVPDASYALLNAYVVTFLTDSNCCHTLAVQIEYD</sequence>
<dbReference type="AlphaFoldDB" id="A0A087T353"/>
<accession>A0A087T353</accession>
<feature type="non-terminal residue" evidence="1">
    <location>
        <position position="36"/>
    </location>
</feature>